<name>A0ABQ0JI35_9VIBR</name>
<dbReference type="InterPro" id="IPR006311">
    <property type="entry name" value="TAT_signal"/>
</dbReference>
<dbReference type="InterPro" id="IPR018946">
    <property type="entry name" value="PhoD-like_MPP"/>
</dbReference>
<dbReference type="Gene3D" id="3.60.21.70">
    <property type="entry name" value="PhoD-like phosphatase"/>
    <property type="match status" value="1"/>
</dbReference>
<dbReference type="PROSITE" id="PS51318">
    <property type="entry name" value="TAT"/>
    <property type="match status" value="1"/>
</dbReference>
<sequence>MSNLTVDIGRRNILKAAGIAAGSTIISGSLASSTMAQSLGSKQWNSGDVKHIIPTANADRFLIKVSFHHRQEKQPYLSISNRKVPGKQSDPIGRFWQFDVTDLKPDTEYNLKLIDSNGSSLCDPWPLKTFPAQGMMPKSVRILAYTCAGGDDNMSPIPGKTGWLDMGVRRHLLDKAMSFKPDVVISNGDHIYWDLKTFLNKEFAQNYLIKEFWPKYGEPIDYSKPMLAKENRDTFLAICDYQISELYGVTLRSTPSFFITDDHDYFENDEYTNDLAVMPPDDYGLSARMETQSLYYPEFLPDKNQPRWLQGSDHRHIAEGTNSVFGTIRYGDLIEAVLYDCRRYADYKGNHAKLLPQWTENWLMERTLSEDTKHFMHCPSLPFAYSSGKLGDWYPDSLDPQANKLVLYRQKEGWQAGWFAQHQRLIETLSKQKQRPPLIVQGDFHASAAGRIHRSGSLDLAENPVHVITTGALGTGDLGFPSFYRSIESQASGMIGMDTDLPPTEKNGFTIIDVTQDKMTCSLYTWRPPQDVREIDSTEPTLVYEIPVKA</sequence>
<keyword evidence="3" id="KW-1185">Reference proteome</keyword>
<evidence type="ECO:0000313" key="2">
    <source>
        <dbReference type="EMBL" id="GAL28424.1"/>
    </source>
</evidence>
<accession>A0ABQ0JI35</accession>
<dbReference type="InterPro" id="IPR038607">
    <property type="entry name" value="PhoD-like_sf"/>
</dbReference>
<dbReference type="Pfam" id="PF09423">
    <property type="entry name" value="PhoD"/>
    <property type="match status" value="1"/>
</dbReference>
<dbReference type="PANTHER" id="PTHR43606:SF2">
    <property type="entry name" value="ALKALINE PHOSPHATASE FAMILY PROTEIN (AFU_ORTHOLOGUE AFUA_5G03860)"/>
    <property type="match status" value="1"/>
</dbReference>
<feature type="domain" description="PhoD-like phosphatase metallophosphatase" evidence="1">
    <location>
        <begin position="175"/>
        <end position="522"/>
    </location>
</feature>
<evidence type="ECO:0000313" key="3">
    <source>
        <dbReference type="Proteomes" id="UP000029223"/>
    </source>
</evidence>
<dbReference type="PANTHER" id="PTHR43606">
    <property type="entry name" value="PHOSPHATASE, PUTATIVE (AFU_ORTHOLOGUE AFUA_6G08710)-RELATED"/>
    <property type="match status" value="1"/>
</dbReference>
<protein>
    <recommendedName>
        <fullName evidence="1">PhoD-like phosphatase metallophosphatase domain-containing protein</fullName>
    </recommendedName>
</protein>
<dbReference type="SUPFAM" id="SSF56300">
    <property type="entry name" value="Metallo-dependent phosphatases"/>
    <property type="match status" value="1"/>
</dbReference>
<proteinExistence type="predicted"/>
<dbReference type="InterPro" id="IPR052900">
    <property type="entry name" value="Phospholipid_Metab_Enz"/>
</dbReference>
<dbReference type="EMBL" id="BBMS01000043">
    <property type="protein sequence ID" value="GAL28424.1"/>
    <property type="molecule type" value="Genomic_DNA"/>
</dbReference>
<comment type="caution">
    <text evidence="2">The sequence shown here is derived from an EMBL/GenBank/DDBJ whole genome shotgun (WGS) entry which is preliminary data.</text>
</comment>
<reference evidence="3" key="2">
    <citation type="submission" date="2014-09" db="EMBL/GenBank/DDBJ databases">
        <authorList>
            <consortium name="NBRP consortium"/>
            <person name="Sawabe T."/>
            <person name="Meirelles P."/>
            <person name="Nakanishi M."/>
            <person name="Sayaka M."/>
            <person name="Hattori M."/>
            <person name="Ohkuma M."/>
        </authorList>
    </citation>
    <scope>NUCLEOTIDE SEQUENCE [LARGE SCALE GENOMIC DNA]</scope>
    <source>
        <strain evidence="3">JCM 19239</strain>
    </source>
</reference>
<evidence type="ECO:0000259" key="1">
    <source>
        <dbReference type="Pfam" id="PF09423"/>
    </source>
</evidence>
<dbReference type="InterPro" id="IPR029052">
    <property type="entry name" value="Metallo-depent_PP-like"/>
</dbReference>
<organism evidence="2 3">
    <name type="scientific">Vibrio variabilis</name>
    <dbReference type="NCBI Taxonomy" id="990271"/>
    <lineage>
        <taxon>Bacteria</taxon>
        <taxon>Pseudomonadati</taxon>
        <taxon>Pseudomonadota</taxon>
        <taxon>Gammaproteobacteria</taxon>
        <taxon>Vibrionales</taxon>
        <taxon>Vibrionaceae</taxon>
        <taxon>Vibrio</taxon>
    </lineage>
</organism>
<reference evidence="3" key="1">
    <citation type="submission" date="2014-09" db="EMBL/GenBank/DDBJ databases">
        <title>Vibrio variabilis JCM 19239. (C206) whole genome shotgun sequence.</title>
        <authorList>
            <person name="Sawabe T."/>
            <person name="Meirelles P."/>
            <person name="Nakanishi M."/>
            <person name="Sayaka M."/>
            <person name="Hattori M."/>
            <person name="Ohkuma M."/>
        </authorList>
    </citation>
    <scope>NUCLEOTIDE SEQUENCE [LARGE SCALE GENOMIC DNA]</scope>
    <source>
        <strain evidence="3">JCM 19239</strain>
    </source>
</reference>
<gene>
    <name evidence="2" type="ORF">JCM19239_4864</name>
</gene>
<dbReference type="Proteomes" id="UP000029223">
    <property type="component" value="Unassembled WGS sequence"/>
</dbReference>